<name>A0A1I7JCL1_9PROT</name>
<protein>
    <submittedName>
        <fullName evidence="1">Uncharacterized protein</fullName>
    </submittedName>
</protein>
<feature type="non-terminal residue" evidence="1">
    <location>
        <position position="1"/>
    </location>
</feature>
<accession>A0A1I7JCL1</accession>
<dbReference type="EMBL" id="FPBL01000021">
    <property type="protein sequence ID" value="SFU82893.1"/>
    <property type="molecule type" value="Genomic_DNA"/>
</dbReference>
<evidence type="ECO:0000313" key="1">
    <source>
        <dbReference type="EMBL" id="SFU82893.1"/>
    </source>
</evidence>
<gene>
    <name evidence="1" type="ORF">SAMN05216339_1211</name>
</gene>
<evidence type="ECO:0000313" key="2">
    <source>
        <dbReference type="Proteomes" id="UP000183926"/>
    </source>
</evidence>
<dbReference type="RefSeq" id="WP_371265356.1">
    <property type="nucleotide sequence ID" value="NZ_FPBL01000021.1"/>
</dbReference>
<reference evidence="1 2" key="1">
    <citation type="submission" date="2016-10" db="EMBL/GenBank/DDBJ databases">
        <authorList>
            <person name="de Groot N.N."/>
        </authorList>
    </citation>
    <scope>NUCLEOTIDE SEQUENCE [LARGE SCALE GENOMIC DNA]</scope>
    <source>
        <strain evidence="1 2">Nm24</strain>
    </source>
</reference>
<proteinExistence type="predicted"/>
<dbReference type="Proteomes" id="UP000183926">
    <property type="component" value="Unassembled WGS sequence"/>
</dbReference>
<sequence>GLVRMQRLGVVAPHSRITGANMEKIIYPGLSQDSHGITQLGRIVLDARVFGFIPDAEECAGWNLGQMQILIERVNREWDKYGSLPSMLPPKLRERHTRCYAEAIACAKERGWDAELGEDE</sequence>
<organism evidence="1 2">
    <name type="scientific">Nitrosomonas eutropha</name>
    <dbReference type="NCBI Taxonomy" id="916"/>
    <lineage>
        <taxon>Bacteria</taxon>
        <taxon>Pseudomonadati</taxon>
        <taxon>Pseudomonadota</taxon>
        <taxon>Betaproteobacteria</taxon>
        <taxon>Nitrosomonadales</taxon>
        <taxon>Nitrosomonadaceae</taxon>
        <taxon>Nitrosomonas</taxon>
    </lineage>
</organism>
<dbReference type="AlphaFoldDB" id="A0A1I7JCL1"/>